<feature type="repeat" description="Cell wall-binding" evidence="3">
    <location>
        <begin position="1519"/>
        <end position="1538"/>
    </location>
</feature>
<feature type="chain" id="PRO_5003258846" evidence="5">
    <location>
        <begin position="26"/>
        <end position="1618"/>
    </location>
</feature>
<dbReference type="InterPro" id="IPR051465">
    <property type="entry name" value="Cell_Envelope_Struct_Comp"/>
</dbReference>
<reference evidence="7 8" key="1">
    <citation type="journal article" date="2011" name="Stand. Genomic Sci.">
        <title>Complete genome sequence of Syntrophobotulus glycolicus type strain (FlGlyR).</title>
        <authorList>
            <person name="Han C."/>
            <person name="Mwirichia R."/>
            <person name="Chertkov O."/>
            <person name="Held B."/>
            <person name="Lapidus A."/>
            <person name="Nolan M."/>
            <person name="Lucas S."/>
            <person name="Hammon N."/>
            <person name="Deshpande S."/>
            <person name="Cheng J.F."/>
            <person name="Tapia R."/>
            <person name="Goodwin L."/>
            <person name="Pitluck S."/>
            <person name="Huntemann M."/>
            <person name="Liolios K."/>
            <person name="Ivanova N."/>
            <person name="Pagani I."/>
            <person name="Mavromatis K."/>
            <person name="Ovchinikova G."/>
            <person name="Pati A."/>
            <person name="Chen A."/>
            <person name="Palaniappan K."/>
            <person name="Land M."/>
            <person name="Hauser L."/>
            <person name="Brambilla E.M."/>
            <person name="Rohde M."/>
            <person name="Spring S."/>
            <person name="Sikorski J."/>
            <person name="Goker M."/>
            <person name="Woyke T."/>
            <person name="Bristow J."/>
            <person name="Eisen J.A."/>
            <person name="Markowitz V."/>
            <person name="Hugenholtz P."/>
            <person name="Kyrpides N.C."/>
            <person name="Klenk H.P."/>
            <person name="Detter J.C."/>
        </authorList>
    </citation>
    <scope>NUCLEOTIDE SEQUENCE [LARGE SCALE GENOMIC DNA]</scope>
    <source>
        <strain evidence="8">DSM 8271 / FlGlyR</strain>
    </source>
</reference>
<proteinExistence type="predicted"/>
<dbReference type="SUPFAM" id="SSF69360">
    <property type="entry name" value="Cell wall binding repeat"/>
    <property type="match status" value="1"/>
</dbReference>
<dbReference type="InterPro" id="IPR018337">
    <property type="entry name" value="Cell_wall/Cho-bd_repeat"/>
</dbReference>
<dbReference type="Pfam" id="PF19127">
    <property type="entry name" value="Choline_bind_3"/>
    <property type="match status" value="2"/>
</dbReference>
<evidence type="ECO:0000313" key="7">
    <source>
        <dbReference type="EMBL" id="ADY55364.1"/>
    </source>
</evidence>
<gene>
    <name evidence="7" type="ordered locus">Sgly_1032</name>
</gene>
<feature type="signal peptide" evidence="5">
    <location>
        <begin position="1"/>
        <end position="25"/>
    </location>
</feature>
<dbReference type="InterPro" id="IPR014755">
    <property type="entry name" value="Cu-Rt/internalin_Ig-like"/>
</dbReference>
<feature type="domain" description="SLH" evidence="6">
    <location>
        <begin position="1371"/>
        <end position="1434"/>
    </location>
</feature>
<dbReference type="PROSITE" id="PS51170">
    <property type="entry name" value="CW"/>
    <property type="match status" value="2"/>
</dbReference>
<dbReference type="PANTHER" id="PTHR43308">
    <property type="entry name" value="OUTER MEMBRANE PROTEIN ALPHA-RELATED"/>
    <property type="match status" value="1"/>
</dbReference>
<protein>
    <submittedName>
        <fullName evidence="7">S-layer domain-containing protein</fullName>
    </submittedName>
</protein>
<dbReference type="EMBL" id="CP002547">
    <property type="protein sequence ID" value="ADY55364.1"/>
    <property type="molecule type" value="Genomic_DNA"/>
</dbReference>
<keyword evidence="1 5" id="KW-0732">Signal</keyword>
<dbReference type="OrthoDB" id="1947068at2"/>
<dbReference type="HOGENOM" id="CLU_243641_0_0_9"/>
<dbReference type="Proteomes" id="UP000007488">
    <property type="component" value="Chromosome"/>
</dbReference>
<feature type="domain" description="SLH" evidence="6">
    <location>
        <begin position="1437"/>
        <end position="1500"/>
    </location>
</feature>
<evidence type="ECO:0000256" key="3">
    <source>
        <dbReference type="PROSITE-ProRule" id="PRU00591"/>
    </source>
</evidence>
<accession>F0STS4</accession>
<dbReference type="eggNOG" id="COG5263">
    <property type="taxonomic scope" value="Bacteria"/>
</dbReference>
<dbReference type="Pfam" id="PF13205">
    <property type="entry name" value="Big_5"/>
    <property type="match status" value="5"/>
</dbReference>
<feature type="domain" description="SLH" evidence="6">
    <location>
        <begin position="1310"/>
        <end position="1370"/>
    </location>
</feature>
<evidence type="ECO:0000256" key="1">
    <source>
        <dbReference type="ARBA" id="ARBA00022729"/>
    </source>
</evidence>
<reference evidence="8" key="2">
    <citation type="submission" date="2011-02" db="EMBL/GenBank/DDBJ databases">
        <title>The complete genome of Syntrophobotulus glycolicus DSM 8271.</title>
        <authorList>
            <person name="Lucas S."/>
            <person name="Copeland A."/>
            <person name="Lapidus A."/>
            <person name="Bruce D."/>
            <person name="Goodwin L."/>
            <person name="Pitluck S."/>
            <person name="Kyrpides N."/>
            <person name="Mavromatis K."/>
            <person name="Pagani I."/>
            <person name="Ivanova N."/>
            <person name="Mikhailova N."/>
            <person name="Chertkov O."/>
            <person name="Held B."/>
            <person name="Detter J.C."/>
            <person name="Tapia R."/>
            <person name="Han C."/>
            <person name="Land M."/>
            <person name="Hauser L."/>
            <person name="Markowitz V."/>
            <person name="Cheng J.-F."/>
            <person name="Hugenholtz P."/>
            <person name="Woyke T."/>
            <person name="Wu D."/>
            <person name="Spring S."/>
            <person name="Schroeder M."/>
            <person name="Brambilla E."/>
            <person name="Klenk H.-P."/>
            <person name="Eisen J.A."/>
        </authorList>
    </citation>
    <scope>NUCLEOTIDE SEQUENCE [LARGE SCALE GENOMIC DNA]</scope>
    <source>
        <strain evidence="8">DSM 8271 / FlGlyR</strain>
    </source>
</reference>
<dbReference type="Pfam" id="PF00395">
    <property type="entry name" value="SLH"/>
    <property type="match status" value="3"/>
</dbReference>
<dbReference type="Gene3D" id="2.60.40.1220">
    <property type="match status" value="5"/>
</dbReference>
<dbReference type="STRING" id="645991.Sgly_1032"/>
<feature type="region of interest" description="Disordered" evidence="4">
    <location>
        <begin position="574"/>
        <end position="595"/>
    </location>
</feature>
<feature type="repeat" description="Cell wall-binding" evidence="3">
    <location>
        <begin position="1579"/>
        <end position="1598"/>
    </location>
</feature>
<evidence type="ECO:0000313" key="8">
    <source>
        <dbReference type="Proteomes" id="UP000007488"/>
    </source>
</evidence>
<dbReference type="PROSITE" id="PS51272">
    <property type="entry name" value="SLH"/>
    <property type="match status" value="3"/>
</dbReference>
<evidence type="ECO:0000259" key="6">
    <source>
        <dbReference type="PROSITE" id="PS51272"/>
    </source>
</evidence>
<feature type="region of interest" description="Disordered" evidence="4">
    <location>
        <begin position="1077"/>
        <end position="1100"/>
    </location>
</feature>
<name>F0STS4_SYNGF</name>
<dbReference type="InterPro" id="IPR032812">
    <property type="entry name" value="SbsA_Ig"/>
</dbReference>
<dbReference type="Pfam" id="PF18889">
    <property type="entry name" value="Beta_helix_3"/>
    <property type="match status" value="7"/>
</dbReference>
<evidence type="ECO:0000256" key="2">
    <source>
        <dbReference type="ARBA" id="ARBA00022737"/>
    </source>
</evidence>
<feature type="compositionally biased region" description="Low complexity" evidence="4">
    <location>
        <begin position="1081"/>
        <end position="1092"/>
    </location>
</feature>
<dbReference type="Gene3D" id="2.10.270.10">
    <property type="entry name" value="Cholin Binding"/>
    <property type="match status" value="1"/>
</dbReference>
<sequence>MKKRMLSLLLAVAMVVTLLPVTAWAEEVSPVQESGEVSAPVIGESIATDSNAGKHTVSENTLSVSVSSVTDSGAELAFTSSVDGTVSYLVQKSDEAAPDEAAVLAGKTVAATTGAAITAELTGLTAETDYTVYALLESGSGSRSALASAQFTTEAATPLLLRAGRAAGTTPYVDEHGVEHTETATEISSATTGLNDTTTGGWYVVSGNVSTGTLTVNGDVKLILADGASLTVTGSGTKAGVLVNEGNSLTIYGQVMGTGRLDAMGGDSGAGIGTDKDGALAAGIVNIYGGTVIARSGGGVYGSAGIGGGHDSSGGTVNIYGGSVTATGEKGGAGIGGGNLGSGGSVNIYGGTVTATGGTYGAGIGGGYLGNSGMYGNGCTVNIYGGTVKATGGSTGAGIGGGYHGNGGSVNIHGGWVEATGGTYGAGIGAGQGGSGDIVKITGGTVTAAGGSASVDIGGTNGTITITGGTVTASRFSSADTAAPTIQSVSPNDAGAAISGNLAIAFSEAMMPSVGIISLDNGVGALTGGSWDTDRKVYTVPYSSLTRSTEYIVSISGFYDVAGNAMTADASHRFTTEPEPDTTNPTVASVAPSGANAPISGNMTVTFSEAMNTSAGTVSLDGGITSLTGGSWTVGSTVYTVPYALLGYSTEYTLSISGFEDTAGNPMTADNSHSFTTITAPDTTSPTVINVTPSGVDTAIGGNIVITFSEAMNTSAGTVSLDGGATSLAGGSWTVGGTVYTAPYSLLGYSTAYTLSISGFEDVASNPMTANTSHSFTTIAEPDTTRPTVVSVTPNGTNTAIRGNIIITFSEAMNTSAGTVSLDGGITSLTGGSWTVGNTVYTVPYSLLGYSTAYTLSISGFEDMAGNTMTADISHSFTTITAPDTTSPTVINVTPRGVDTAIGGNIVITFSESMNTSAGTVSLDGGITSLMGGSWTVGSTVYTVPYARLGYSMEYTLSISGFEDTAGNPMTADTSHRFTTVAEPRTPSVSANTLTVNKGATASFTVSLGQGVSAATAADITVANGSIASVSTGRVTASGTVTVTGLAAGTTGIIVTFHDSAQTVKNIAVTVNAVSDRGNRNRGYSSSSGSSSATISEKQPDYPVTAEISVTATADKNGHATATIPESAIADAIKKAATAAKSQGKTENGISISVTVNTPANTKSLGLVLSQSVLKQFADTKVQQFEVNGQLLTFSLDQEAIRQLLSQSTGDVTVTVKPVTVAGVRNAYEITFTTVKDGKTVTITSLGSGNATLSIPCLPEKNEAAGYLYAVYVDAKGKRSRIPGSAYDANSRSVIFNTNHFSVYGVGYEEPSANFTDIGSHWAKESIDYVVGRGLFSGTSQTTFAPDKAMTRGMLVTALGKLAGVDVKAYTTNSFTDVKADSAFRPYIEWADKKGVVQGIGNGKFEPDRAITREEIAVIFANFAKGTGYKLPVTREAAAYADVSSIGSAYKTAVIAMQQAGIMTGETNNKFNPKSNATCAEASAMLHRYIKLTIDPATTQGWAQNDAGQYLYYKDGKALTGWQTIDGTKYFFNTDSTLKTGWVKNENNWRYYTGNKAAVGWLDISDKRYYFTKDGLMVSGRWLEIGGKWYYFNADGSLARNTKIGEYEVDETGVRKTK</sequence>
<evidence type="ECO:0000256" key="4">
    <source>
        <dbReference type="SAM" id="MobiDB-lite"/>
    </source>
</evidence>
<dbReference type="PANTHER" id="PTHR43308:SF5">
    <property type="entry name" value="S-LAYER PROTEIN _ PEPTIDOGLYCAN ENDO-BETA-N-ACETYLGLUCOSAMINIDASE"/>
    <property type="match status" value="1"/>
</dbReference>
<dbReference type="RefSeq" id="WP_013624235.1">
    <property type="nucleotide sequence ID" value="NC_015172.1"/>
</dbReference>
<dbReference type="KEGG" id="sgy:Sgly_1032"/>
<keyword evidence="2" id="KW-0677">Repeat</keyword>
<evidence type="ECO:0000256" key="5">
    <source>
        <dbReference type="SAM" id="SignalP"/>
    </source>
</evidence>
<dbReference type="InterPro" id="IPR001119">
    <property type="entry name" value="SLH_dom"/>
</dbReference>
<organism evidence="7 8">
    <name type="scientific">Syntrophobotulus glycolicus (strain DSM 8271 / FlGlyR)</name>
    <dbReference type="NCBI Taxonomy" id="645991"/>
    <lineage>
        <taxon>Bacteria</taxon>
        <taxon>Bacillati</taxon>
        <taxon>Bacillota</taxon>
        <taxon>Clostridia</taxon>
        <taxon>Eubacteriales</taxon>
        <taxon>Desulfitobacteriaceae</taxon>
        <taxon>Syntrophobotulus</taxon>
    </lineage>
</organism>
<keyword evidence="8" id="KW-1185">Reference proteome</keyword>